<comment type="caution">
    <text evidence="1">The sequence shown here is derived from an EMBL/GenBank/DDBJ whole genome shotgun (WGS) entry which is preliminary data.</text>
</comment>
<feature type="non-terminal residue" evidence="1">
    <location>
        <position position="1"/>
    </location>
</feature>
<accession>A0ABD0QJR8</accession>
<gene>
    <name evidence="1" type="ORF">M9458_017613</name>
</gene>
<evidence type="ECO:0000313" key="1">
    <source>
        <dbReference type="EMBL" id="KAL0185943.1"/>
    </source>
</evidence>
<organism evidence="1 2">
    <name type="scientific">Cirrhinus mrigala</name>
    <name type="common">Mrigala</name>
    <dbReference type="NCBI Taxonomy" id="683832"/>
    <lineage>
        <taxon>Eukaryota</taxon>
        <taxon>Metazoa</taxon>
        <taxon>Chordata</taxon>
        <taxon>Craniata</taxon>
        <taxon>Vertebrata</taxon>
        <taxon>Euteleostomi</taxon>
        <taxon>Actinopterygii</taxon>
        <taxon>Neopterygii</taxon>
        <taxon>Teleostei</taxon>
        <taxon>Ostariophysi</taxon>
        <taxon>Cypriniformes</taxon>
        <taxon>Cyprinidae</taxon>
        <taxon>Labeoninae</taxon>
        <taxon>Labeonini</taxon>
        <taxon>Cirrhinus</taxon>
    </lineage>
</organism>
<proteinExistence type="predicted"/>
<sequence>NAEKILGYLNSNVLSQDLIPPHVNFSHLTVSDYAEMYGVIKIVKEDSFAQLGLEPCLLENELNKAGVQPMSCLRSFTDSS</sequence>
<evidence type="ECO:0008006" key="3">
    <source>
        <dbReference type="Google" id="ProtNLM"/>
    </source>
</evidence>
<dbReference type="AlphaFoldDB" id="A0ABD0QJR8"/>
<evidence type="ECO:0000313" key="2">
    <source>
        <dbReference type="Proteomes" id="UP001529510"/>
    </source>
</evidence>
<dbReference type="EMBL" id="JAMKFB020000008">
    <property type="protein sequence ID" value="KAL0185943.1"/>
    <property type="molecule type" value="Genomic_DNA"/>
</dbReference>
<reference evidence="1 2" key="1">
    <citation type="submission" date="2024-05" db="EMBL/GenBank/DDBJ databases">
        <title>Genome sequencing and assembly of Indian major carp, Cirrhinus mrigala (Hamilton, 1822).</title>
        <authorList>
            <person name="Mohindra V."/>
            <person name="Chowdhury L.M."/>
            <person name="Lal K."/>
            <person name="Jena J.K."/>
        </authorList>
    </citation>
    <scope>NUCLEOTIDE SEQUENCE [LARGE SCALE GENOMIC DNA]</scope>
    <source>
        <strain evidence="1">CM1030</strain>
        <tissue evidence="1">Blood</tissue>
    </source>
</reference>
<keyword evidence="2" id="KW-1185">Reference proteome</keyword>
<dbReference type="Proteomes" id="UP001529510">
    <property type="component" value="Unassembled WGS sequence"/>
</dbReference>
<name>A0ABD0QJR8_CIRMR</name>
<protein>
    <recommendedName>
        <fullName evidence="3">Interphotoreceptor retinoid-binding protein</fullName>
    </recommendedName>
</protein>